<sequence length="418" mass="47829">MKNLLLLLSTILICLFPITIHAENMMTVKLTNYIENPSKLKIEFKGDYKSLDPTLTIKEGVAYQLTMKKGSLVLKGKKEKHTFQDSLILIPDKYDENHILYINDRPYLGAMEFRAEEDNTIRPVNQLPLEDYLKGVVPFEVYPTWDLEALKAQALAARTYAASHINEEINDTISYQVYGGYTWKEKTTKAVEETKGEVITHKGKLIEAFFSASNGGVTESNKNVWGGKAQSYFPIKKDPYDPIEPWEFTLHRTQIDLNTIDWDAFDWWDALQEKDKDISESMKRYLKGKGYSGDLKILAIPKFELAEKQLSSERSVKGSLTVEFMERLFDGTVLFHRYNLTNVNLNKIRPMIGGTIFKSYLIDSLEADKESYTMKGRGFGHGVGMSQWGAQGMAESGKSYREIIQFYYPGTKITPFDK</sequence>
<dbReference type="InterPro" id="IPR013693">
    <property type="entry name" value="SpoIID/LytB_N"/>
</dbReference>
<dbReference type="KEGG" id="aqt:FN924_04445"/>
<protein>
    <submittedName>
        <fullName evidence="3">SpoIID/LytB domain-containing protein</fullName>
    </submittedName>
</protein>
<proteinExistence type="predicted"/>
<accession>A0A516KDL4</accession>
<dbReference type="Pfam" id="PF08486">
    <property type="entry name" value="SpoIID"/>
    <property type="match status" value="1"/>
</dbReference>
<dbReference type="EMBL" id="CP041666">
    <property type="protein sequence ID" value="QDP39488.1"/>
    <property type="molecule type" value="Genomic_DNA"/>
</dbReference>
<dbReference type="PANTHER" id="PTHR30032:SF4">
    <property type="entry name" value="AMIDASE ENHANCER"/>
    <property type="match status" value="1"/>
</dbReference>
<dbReference type="GO" id="GO:0030288">
    <property type="term" value="C:outer membrane-bounded periplasmic space"/>
    <property type="evidence" value="ECO:0007669"/>
    <property type="project" value="TreeGrafter"/>
</dbReference>
<dbReference type="NCBIfam" id="TIGR02669">
    <property type="entry name" value="SpoIID_LytB"/>
    <property type="match status" value="1"/>
</dbReference>
<keyword evidence="4" id="KW-1185">Reference proteome</keyword>
<dbReference type="GO" id="GO:0030435">
    <property type="term" value="P:sporulation resulting in formation of a cellular spore"/>
    <property type="evidence" value="ECO:0007669"/>
    <property type="project" value="InterPro"/>
</dbReference>
<dbReference type="RefSeq" id="WP_143892238.1">
    <property type="nucleotide sequence ID" value="NZ_CP041666.1"/>
</dbReference>
<evidence type="ECO:0000256" key="1">
    <source>
        <dbReference type="SAM" id="SignalP"/>
    </source>
</evidence>
<dbReference type="Proteomes" id="UP000315215">
    <property type="component" value="Chromosome"/>
</dbReference>
<feature type="signal peptide" evidence="1">
    <location>
        <begin position="1"/>
        <end position="22"/>
    </location>
</feature>
<dbReference type="PANTHER" id="PTHR30032">
    <property type="entry name" value="N-ACETYLMURAMOYL-L-ALANINE AMIDASE-RELATED"/>
    <property type="match status" value="1"/>
</dbReference>
<organism evidence="3 4">
    <name type="scientific">Radiobacillus deserti</name>
    <dbReference type="NCBI Taxonomy" id="2594883"/>
    <lineage>
        <taxon>Bacteria</taxon>
        <taxon>Bacillati</taxon>
        <taxon>Bacillota</taxon>
        <taxon>Bacilli</taxon>
        <taxon>Bacillales</taxon>
        <taxon>Bacillaceae</taxon>
        <taxon>Radiobacillus</taxon>
    </lineage>
</organism>
<reference evidence="3 4" key="1">
    <citation type="submission" date="2019-07" db="EMBL/GenBank/DDBJ databases">
        <authorList>
            <person name="Li J."/>
        </authorList>
    </citation>
    <scope>NUCLEOTIDE SEQUENCE [LARGE SCALE GENOMIC DNA]</scope>
    <source>
        <strain evidence="3 4">TKL69</strain>
    </source>
</reference>
<gene>
    <name evidence="3" type="ORF">FN924_04445</name>
</gene>
<evidence type="ECO:0000259" key="2">
    <source>
        <dbReference type="Pfam" id="PF08486"/>
    </source>
</evidence>
<feature type="chain" id="PRO_5022105737" evidence="1">
    <location>
        <begin position="23"/>
        <end position="418"/>
    </location>
</feature>
<dbReference type="InterPro" id="IPR051922">
    <property type="entry name" value="Bact_Sporulation_Assoc"/>
</dbReference>
<keyword evidence="1" id="KW-0732">Signal</keyword>
<dbReference type="OrthoDB" id="9794671at2"/>
<evidence type="ECO:0000313" key="3">
    <source>
        <dbReference type="EMBL" id="QDP39488.1"/>
    </source>
</evidence>
<name>A0A516KDL4_9BACI</name>
<feature type="domain" description="Sporulation stage II protein D amidase enhancer LytB N-terminal" evidence="2">
    <location>
        <begin position="118"/>
        <end position="201"/>
    </location>
</feature>
<dbReference type="InterPro" id="IPR013486">
    <property type="entry name" value="SpoIID/LytB"/>
</dbReference>
<evidence type="ECO:0000313" key="4">
    <source>
        <dbReference type="Proteomes" id="UP000315215"/>
    </source>
</evidence>
<dbReference type="AlphaFoldDB" id="A0A516KDL4"/>